<evidence type="ECO:0000259" key="6">
    <source>
        <dbReference type="SMART" id="SM00839"/>
    </source>
</evidence>
<dbReference type="Gene3D" id="3.40.50.720">
    <property type="entry name" value="NAD(P)-binding Rossmann-like Domain"/>
    <property type="match status" value="1"/>
</dbReference>
<dbReference type="InterPro" id="IPR006097">
    <property type="entry name" value="Glu/Leu/Phe/Val/Trp_DH_dimer"/>
</dbReference>
<sequence length="384" mass="42148">FVHVLERLLEPERFNQALGPYKGGLRFHPSVNLSIMKFLAFEQTLKNSLSSLNLGGAKGGSDFDPKGKSENEIVRFCQSFMEELYRHIGPNQAPDTPLGDIGVGPREIGYLFGQHRRLTSQYEGMLGIKGVQWGPSNLRPEATGYGVVFYAKEVLADLYKDLKGLRCVVSGAGKVAMYVLEKLIAFGAVPVTISDSRGYLLDDEGFDYGKLALLRDIKVHNKSLREYTKSYPRAKYNHDGKPWSVKCDVAFPCATQNELKHADAMALVNAGCQLVIEGANMPCTVEAIEVFRKSKIVFGPGKAANAGGVAIQGLEMLQSTNHVQWNSEDVDIKLQEIMKDIYQKSLKAANDFGIVKGSPEVLVHGANIASFLQVAQAMLEQGCV</sequence>
<evidence type="ECO:0000256" key="2">
    <source>
        <dbReference type="ARBA" id="ARBA00011643"/>
    </source>
</evidence>
<evidence type="ECO:0000256" key="3">
    <source>
        <dbReference type="ARBA" id="ARBA00012907"/>
    </source>
</evidence>
<dbReference type="InterPro" id="IPR050724">
    <property type="entry name" value="Glu_Leu_Phe_Val_DH"/>
</dbReference>
<feature type="domain" description="Glutamate/phenylalanine/leucine/valine/L-tryptophan dehydrogenase C-terminal" evidence="6">
    <location>
        <begin position="136"/>
        <end position="382"/>
    </location>
</feature>
<proteinExistence type="inferred from homology"/>
<accession>A0ABP0VCJ5</accession>
<dbReference type="SUPFAM" id="SSF51735">
    <property type="entry name" value="NAD(P)-binding Rossmann-fold domains"/>
    <property type="match status" value="1"/>
</dbReference>
<organism evidence="7 8">
    <name type="scientific">Sphagnum jensenii</name>
    <dbReference type="NCBI Taxonomy" id="128206"/>
    <lineage>
        <taxon>Eukaryota</taxon>
        <taxon>Viridiplantae</taxon>
        <taxon>Streptophyta</taxon>
        <taxon>Embryophyta</taxon>
        <taxon>Bryophyta</taxon>
        <taxon>Sphagnophytina</taxon>
        <taxon>Sphagnopsida</taxon>
        <taxon>Sphagnales</taxon>
        <taxon>Sphagnaceae</taxon>
        <taxon>Sphagnum</taxon>
    </lineage>
</organism>
<dbReference type="InterPro" id="IPR033524">
    <property type="entry name" value="Glu/Leu/Phe/Val_DH_AS"/>
</dbReference>
<dbReference type="InterPro" id="IPR006095">
    <property type="entry name" value="Glu/Leu/Phe/Val/Trp_DH"/>
</dbReference>
<dbReference type="Gene3D" id="3.40.50.10860">
    <property type="entry name" value="Leucine Dehydrogenase, chain A, domain 1"/>
    <property type="match status" value="1"/>
</dbReference>
<comment type="caution">
    <text evidence="7">The sequence shown here is derived from an EMBL/GenBank/DDBJ whole genome shotgun (WGS) entry which is preliminary data.</text>
</comment>
<dbReference type="PROSITE" id="PS00074">
    <property type="entry name" value="GLFV_DEHYDROGENASE"/>
    <property type="match status" value="1"/>
</dbReference>
<evidence type="ECO:0000256" key="1">
    <source>
        <dbReference type="ARBA" id="ARBA00006382"/>
    </source>
</evidence>
<dbReference type="PRINTS" id="PR00082">
    <property type="entry name" value="GLFDHDRGNASE"/>
</dbReference>
<gene>
    <name evidence="7" type="ORF">CSSPJE1EN1_LOCUS27049</name>
</gene>
<dbReference type="CDD" id="cd05313">
    <property type="entry name" value="NAD_bind_2_Glu_DH"/>
    <property type="match status" value="1"/>
</dbReference>
<dbReference type="PANTHER" id="PTHR43571:SF1">
    <property type="entry name" value="NADP-SPECIFIC GLUTAMATE DEHYDROGENASE 1-RELATED"/>
    <property type="match status" value="1"/>
</dbReference>
<dbReference type="Pfam" id="PF00208">
    <property type="entry name" value="ELFV_dehydrog"/>
    <property type="match status" value="1"/>
</dbReference>
<evidence type="ECO:0000313" key="8">
    <source>
        <dbReference type="Proteomes" id="UP001497444"/>
    </source>
</evidence>
<dbReference type="InterPro" id="IPR006096">
    <property type="entry name" value="Glu/Leu/Phe/Val/Trp_DH_C"/>
</dbReference>
<dbReference type="InterPro" id="IPR014362">
    <property type="entry name" value="Glu_DH"/>
</dbReference>
<dbReference type="Pfam" id="PF02812">
    <property type="entry name" value="ELFV_dehydrog_N"/>
    <property type="match status" value="1"/>
</dbReference>
<dbReference type="InterPro" id="IPR036291">
    <property type="entry name" value="NAD(P)-bd_dom_sf"/>
</dbReference>
<keyword evidence="8" id="KW-1185">Reference proteome</keyword>
<evidence type="ECO:0000256" key="5">
    <source>
        <dbReference type="RuleBase" id="RU004417"/>
    </source>
</evidence>
<dbReference type="InterPro" id="IPR046346">
    <property type="entry name" value="Aminoacid_DH-like_N_sf"/>
</dbReference>
<evidence type="ECO:0000313" key="7">
    <source>
        <dbReference type="EMBL" id="CAK9251671.1"/>
    </source>
</evidence>
<dbReference type="EC" id="1.4.1.4" evidence="3"/>
<name>A0ABP0VCJ5_9BRYO</name>
<comment type="subunit">
    <text evidence="2">Homohexamer.</text>
</comment>
<feature type="non-terminal residue" evidence="7">
    <location>
        <position position="1"/>
    </location>
</feature>
<protein>
    <recommendedName>
        <fullName evidence="3">glutamate dehydrogenase (NADP(+))</fullName>
        <ecNumber evidence="3">1.4.1.4</ecNumber>
    </recommendedName>
</protein>
<dbReference type="EMBL" id="CAXAQS010000444">
    <property type="protein sequence ID" value="CAK9251671.1"/>
    <property type="molecule type" value="Genomic_DNA"/>
</dbReference>
<comment type="similarity">
    <text evidence="1 5">Belongs to the Glu/Leu/Phe/Val dehydrogenases family.</text>
</comment>
<keyword evidence="4 5" id="KW-0560">Oxidoreductase</keyword>
<dbReference type="Proteomes" id="UP001497444">
    <property type="component" value="Unassembled WGS sequence"/>
</dbReference>
<dbReference type="PANTHER" id="PTHR43571">
    <property type="entry name" value="NADP-SPECIFIC GLUTAMATE DEHYDROGENASE 1-RELATED"/>
    <property type="match status" value="1"/>
</dbReference>
<dbReference type="SMART" id="SM00839">
    <property type="entry name" value="ELFV_dehydrog"/>
    <property type="match status" value="1"/>
</dbReference>
<reference evidence="7" key="1">
    <citation type="submission" date="2024-02" db="EMBL/GenBank/DDBJ databases">
        <authorList>
            <consortium name="ELIXIR-Norway"/>
            <consortium name="Elixir Norway"/>
        </authorList>
    </citation>
    <scope>NUCLEOTIDE SEQUENCE</scope>
</reference>
<evidence type="ECO:0000256" key="4">
    <source>
        <dbReference type="ARBA" id="ARBA00023002"/>
    </source>
</evidence>
<dbReference type="PIRSF" id="PIRSF000185">
    <property type="entry name" value="Glu_DH"/>
    <property type="match status" value="1"/>
</dbReference>
<dbReference type="InterPro" id="IPR033922">
    <property type="entry name" value="NAD_bind_Glu_DH"/>
</dbReference>
<dbReference type="SUPFAM" id="SSF53223">
    <property type="entry name" value="Aminoacid dehydrogenase-like, N-terminal domain"/>
    <property type="match status" value="1"/>
</dbReference>